<dbReference type="PANTHER" id="PTHR31704:SF48">
    <property type="entry name" value="L10-INTERACTING MYB DOMAIN-CONTAINING PROTEIN-LIKE"/>
    <property type="match status" value="1"/>
</dbReference>
<dbReference type="Proteomes" id="UP001229421">
    <property type="component" value="Unassembled WGS sequence"/>
</dbReference>
<dbReference type="PANTHER" id="PTHR31704">
    <property type="entry name" value="MYB/SANT-LIKE DNA-BINDING DOMAIN PROTEIN-RELATED"/>
    <property type="match status" value="1"/>
</dbReference>
<evidence type="ECO:0000313" key="3">
    <source>
        <dbReference type="Proteomes" id="UP001229421"/>
    </source>
</evidence>
<evidence type="ECO:0000313" key="2">
    <source>
        <dbReference type="EMBL" id="KAK1414809.1"/>
    </source>
</evidence>
<dbReference type="Pfam" id="PF12776">
    <property type="entry name" value="Myb_DNA-bind_3"/>
    <property type="match status" value="1"/>
</dbReference>
<accession>A0AAD8K2W0</accession>
<proteinExistence type="predicted"/>
<keyword evidence="3" id="KW-1185">Reference proteome</keyword>
<comment type="caution">
    <text evidence="2">The sequence shown here is derived from an EMBL/GenBank/DDBJ whole genome shotgun (WGS) entry which is preliminary data.</text>
</comment>
<name>A0AAD8K2W0_TARER</name>
<reference evidence="2" key="1">
    <citation type="journal article" date="2023" name="bioRxiv">
        <title>Improved chromosome-level genome assembly for marigold (Tagetes erecta).</title>
        <authorList>
            <person name="Jiang F."/>
            <person name="Yuan L."/>
            <person name="Wang S."/>
            <person name="Wang H."/>
            <person name="Xu D."/>
            <person name="Wang A."/>
            <person name="Fan W."/>
        </authorList>
    </citation>
    <scope>NUCLEOTIDE SEQUENCE</scope>
    <source>
        <strain evidence="2">WSJ</strain>
        <tissue evidence="2">Leaf</tissue>
    </source>
</reference>
<dbReference type="EMBL" id="JAUHHV010000008">
    <property type="protein sequence ID" value="KAK1414809.1"/>
    <property type="molecule type" value="Genomic_DNA"/>
</dbReference>
<organism evidence="2 3">
    <name type="scientific">Tagetes erecta</name>
    <name type="common">African marigold</name>
    <dbReference type="NCBI Taxonomy" id="13708"/>
    <lineage>
        <taxon>Eukaryota</taxon>
        <taxon>Viridiplantae</taxon>
        <taxon>Streptophyta</taxon>
        <taxon>Embryophyta</taxon>
        <taxon>Tracheophyta</taxon>
        <taxon>Spermatophyta</taxon>
        <taxon>Magnoliopsida</taxon>
        <taxon>eudicotyledons</taxon>
        <taxon>Gunneridae</taxon>
        <taxon>Pentapetalae</taxon>
        <taxon>asterids</taxon>
        <taxon>campanulids</taxon>
        <taxon>Asterales</taxon>
        <taxon>Asteraceae</taxon>
        <taxon>Asteroideae</taxon>
        <taxon>Heliantheae alliance</taxon>
        <taxon>Tageteae</taxon>
        <taxon>Tagetes</taxon>
    </lineage>
</organism>
<gene>
    <name evidence="2" type="ORF">QVD17_30568</name>
</gene>
<protein>
    <recommendedName>
        <fullName evidence="1">Myb/SANT-like domain-containing protein</fullName>
    </recommendedName>
</protein>
<sequence>MEMEKKKWQKKRISWVQEGVEKTFLEACVHELIQHGHEGSSLKQVSWKNVAEKLKKEHNFIADQRQMKNRYDYVKGKFTAWTKLKNKTGNLYDPSTNTFNLTEDEWQTEMKSNKYVEALKRSPLSYPELCIQLFEGSTSNGFDSCGPSSTLPHPSEEVSDYNLNGLDDIESTQREPATQGVSEESSVRSRYKREFLTQGEEASVRDNNKRGKRKETLNSKLIEVGEEISKMAKMLIEKHNLSNDMDACMEKLGTLGWEDFDARYQTALLLFGETADIRKVWLKLQQHIFELWVKHAGAKYGLF</sequence>
<dbReference type="InterPro" id="IPR024752">
    <property type="entry name" value="Myb/SANT-like_dom"/>
</dbReference>
<evidence type="ECO:0000259" key="1">
    <source>
        <dbReference type="Pfam" id="PF12776"/>
    </source>
</evidence>
<feature type="domain" description="Myb/SANT-like" evidence="1">
    <location>
        <begin position="20"/>
        <end position="107"/>
    </location>
</feature>
<dbReference type="AlphaFoldDB" id="A0AAD8K2W0"/>